<organism evidence="1 2">
    <name type="scientific">Phlebia brevispora</name>
    <dbReference type="NCBI Taxonomy" id="194682"/>
    <lineage>
        <taxon>Eukaryota</taxon>
        <taxon>Fungi</taxon>
        <taxon>Dikarya</taxon>
        <taxon>Basidiomycota</taxon>
        <taxon>Agaricomycotina</taxon>
        <taxon>Agaricomycetes</taxon>
        <taxon>Polyporales</taxon>
        <taxon>Meruliaceae</taxon>
        <taxon>Phlebia</taxon>
    </lineage>
</organism>
<gene>
    <name evidence="1" type="ORF">NM688_g7331</name>
</gene>
<dbReference type="Proteomes" id="UP001148662">
    <property type="component" value="Unassembled WGS sequence"/>
</dbReference>
<proteinExistence type="predicted"/>
<reference evidence="1" key="1">
    <citation type="submission" date="2022-07" db="EMBL/GenBank/DDBJ databases">
        <title>Genome Sequence of Phlebia brevispora.</title>
        <authorList>
            <person name="Buettner E."/>
        </authorList>
    </citation>
    <scope>NUCLEOTIDE SEQUENCE</scope>
    <source>
        <strain evidence="1">MPL23</strain>
    </source>
</reference>
<sequence length="174" mass="18875">MSTTAVPPLTKLPSTSTFSFTAPFPPPSDTSANPALSPHKQQRRVSLALPSSPRQFPAWSFRDDMSVGVGAASPSGLVPEKKGKMRRIANDDDDLITASTSARPLGSFKTSQTAGTSTAVAGETSKKQRRKWTDEETQMLVDGCQKWGVGNWKAILNDPELKFDNRSPVDLKDR</sequence>
<comment type="caution">
    <text evidence="1">The sequence shown here is derived from an EMBL/GenBank/DDBJ whole genome shotgun (WGS) entry which is preliminary data.</text>
</comment>
<evidence type="ECO:0000313" key="1">
    <source>
        <dbReference type="EMBL" id="KAJ3533094.1"/>
    </source>
</evidence>
<name>A0ACC1S701_9APHY</name>
<protein>
    <submittedName>
        <fullName evidence="1">Uncharacterized protein</fullName>
    </submittedName>
</protein>
<dbReference type="EMBL" id="JANHOG010001688">
    <property type="protein sequence ID" value="KAJ3533094.1"/>
    <property type="molecule type" value="Genomic_DNA"/>
</dbReference>
<evidence type="ECO:0000313" key="2">
    <source>
        <dbReference type="Proteomes" id="UP001148662"/>
    </source>
</evidence>
<keyword evidence="2" id="KW-1185">Reference proteome</keyword>
<accession>A0ACC1S701</accession>